<gene>
    <name evidence="1" type="ORF">PGX00_16275</name>
</gene>
<reference evidence="1 2" key="1">
    <citation type="submission" date="2023-01" db="EMBL/GenBank/DDBJ databases">
        <title>Vibrio sp. KJ40-1 sp.nov, isolated from marine algae.</title>
        <authorList>
            <person name="Butt M."/>
            <person name="Kim J.M.J."/>
            <person name="Jeon C.O.C."/>
        </authorList>
    </citation>
    <scope>NUCLEOTIDE SEQUENCE [LARGE SCALE GENOMIC DNA]</scope>
    <source>
        <strain evidence="1 2">KJ40-1</strain>
    </source>
</reference>
<accession>A0ABT4YU62</accession>
<dbReference type="EMBL" id="JAQLOI010000003">
    <property type="protein sequence ID" value="MDB1125111.1"/>
    <property type="molecule type" value="Genomic_DNA"/>
</dbReference>
<organism evidence="1 2">
    <name type="scientific">Vibrio algarum</name>
    <dbReference type="NCBI Taxonomy" id="3020714"/>
    <lineage>
        <taxon>Bacteria</taxon>
        <taxon>Pseudomonadati</taxon>
        <taxon>Pseudomonadota</taxon>
        <taxon>Gammaproteobacteria</taxon>
        <taxon>Vibrionales</taxon>
        <taxon>Vibrionaceae</taxon>
        <taxon>Vibrio</taxon>
    </lineage>
</organism>
<dbReference type="InterPro" id="IPR010181">
    <property type="entry name" value="CGCAxxGCC_motif"/>
</dbReference>
<dbReference type="Pfam" id="PF09719">
    <property type="entry name" value="C_GCAxxG_C_C"/>
    <property type="match status" value="1"/>
</dbReference>
<comment type="caution">
    <text evidence="1">The sequence shown here is derived from an EMBL/GenBank/DDBJ whole genome shotgun (WGS) entry which is preliminary data.</text>
</comment>
<name>A0ABT4YU62_9VIBR</name>
<dbReference type="RefSeq" id="WP_272138516.1">
    <property type="nucleotide sequence ID" value="NZ_JAQLOI010000003.1"/>
</dbReference>
<dbReference type="NCBIfam" id="TIGR01909">
    <property type="entry name" value="C_GCAxxG_C_C"/>
    <property type="match status" value="1"/>
</dbReference>
<proteinExistence type="predicted"/>
<dbReference type="Proteomes" id="UP001210678">
    <property type="component" value="Unassembled WGS sequence"/>
</dbReference>
<sequence length="163" mass="17750">MNHKTELLAGDLAVDHFNNGLLCAESVLTTLAHVQGIESQYLPKIATAFCSGMARSCGTCGALTGAMMGLSLHLGRSDTSQSVQSTYEATQKLISEFEGEFGAKDCHMLLGCDIGTEEGMAQFKELQLIKQCKQYTRRATEIAATIIVEKTPNKNYYYAYFSG</sequence>
<evidence type="ECO:0000313" key="2">
    <source>
        <dbReference type="Proteomes" id="UP001210678"/>
    </source>
</evidence>
<keyword evidence="2" id="KW-1185">Reference proteome</keyword>
<evidence type="ECO:0000313" key="1">
    <source>
        <dbReference type="EMBL" id="MDB1125111.1"/>
    </source>
</evidence>
<protein>
    <submittedName>
        <fullName evidence="1">C-GCAxxG-C-C family protein</fullName>
    </submittedName>
</protein>